<evidence type="ECO:0000313" key="2">
    <source>
        <dbReference type="EMBL" id="OBR82372.1"/>
    </source>
</evidence>
<dbReference type="OrthoDB" id="10398255at2759"/>
<reference evidence="3" key="3">
    <citation type="submission" date="2024-02" db="EMBL/GenBank/DDBJ databases">
        <title>Comparative genomics of Cryptococcus and Kwoniella reveals pathogenesis evolution and contrasting modes of karyotype evolution via chromosome fusion or intercentromeric recombination.</title>
        <authorList>
            <person name="Coelho M.A."/>
            <person name="David-Palma M."/>
            <person name="Shea T."/>
            <person name="Bowers K."/>
            <person name="McGinley-Smith S."/>
            <person name="Mohammad A.W."/>
            <person name="Gnirke A."/>
            <person name="Yurkov A.M."/>
            <person name="Nowrousian M."/>
            <person name="Sun S."/>
            <person name="Cuomo C.A."/>
            <person name="Heitman J."/>
        </authorList>
    </citation>
    <scope>NUCLEOTIDE SEQUENCE</scope>
    <source>
        <strain evidence="3">CBS 10117</strain>
    </source>
</reference>
<name>A0A1A5ZX44_9TREE</name>
<sequence>MSLLTEDEKWAIVAEKMRDTTNDLLDLADQFRKIRAGLQAIDMRTYSAVTRDGGPLPSKIEVNGKMCPDDVPEKYRDLAFFDDIMNLPTQYLDRWLAFHGENLDVLKDQDHLDKAKLLYVLRYGTMNDAVPRYEEARDQAREQSQIKKKKSIKDTQSVHILKDKRSRRTVK</sequence>
<dbReference type="VEuPathDB" id="FungiDB:I303_07131"/>
<dbReference type="RefSeq" id="XP_018260214.1">
    <property type="nucleotide sequence ID" value="XM_018410405.1"/>
</dbReference>
<reference evidence="2" key="1">
    <citation type="submission" date="2013-07" db="EMBL/GenBank/DDBJ databases">
        <title>The Genome Sequence of Cryptococcus dejecticola CBS10117.</title>
        <authorList>
            <consortium name="The Broad Institute Genome Sequencing Platform"/>
            <person name="Cuomo C."/>
            <person name="Litvintseva A."/>
            <person name="Chen Y."/>
            <person name="Heitman J."/>
            <person name="Sun S."/>
            <person name="Springer D."/>
            <person name="Dromer F."/>
            <person name="Young S.K."/>
            <person name="Zeng Q."/>
            <person name="Gargeya S."/>
            <person name="Fitzgerald M."/>
            <person name="Abouelleil A."/>
            <person name="Alvarado L."/>
            <person name="Berlin A.M."/>
            <person name="Chapman S.B."/>
            <person name="Dewar J."/>
            <person name="Goldberg J."/>
            <person name="Griggs A."/>
            <person name="Gujja S."/>
            <person name="Hansen M."/>
            <person name="Howarth C."/>
            <person name="Imamovic A."/>
            <person name="Larimer J."/>
            <person name="McCowan C."/>
            <person name="Murphy C."/>
            <person name="Pearson M."/>
            <person name="Priest M."/>
            <person name="Roberts A."/>
            <person name="Saif S."/>
            <person name="Shea T."/>
            <person name="Sykes S."/>
            <person name="Wortman J."/>
            <person name="Nusbaum C."/>
            <person name="Birren B."/>
        </authorList>
    </citation>
    <scope>NUCLEOTIDE SEQUENCE [LARGE SCALE GENOMIC DNA]</scope>
    <source>
        <strain evidence="2">CBS 10117</strain>
    </source>
</reference>
<dbReference type="EMBL" id="KI894035">
    <property type="protein sequence ID" value="OBR82372.1"/>
    <property type="molecule type" value="Genomic_DNA"/>
</dbReference>
<protein>
    <submittedName>
        <fullName evidence="2">Uncharacterized protein</fullName>
    </submittedName>
</protein>
<evidence type="ECO:0000256" key="1">
    <source>
        <dbReference type="SAM" id="MobiDB-lite"/>
    </source>
</evidence>
<reference evidence="3" key="2">
    <citation type="submission" date="2013-07" db="EMBL/GenBank/DDBJ databases">
        <authorList>
            <consortium name="The Broad Institute Genome Sequencing Platform"/>
            <person name="Cuomo C."/>
            <person name="Litvintseva A."/>
            <person name="Chen Y."/>
            <person name="Heitman J."/>
            <person name="Sun S."/>
            <person name="Springer D."/>
            <person name="Dromer F."/>
            <person name="Young S.K."/>
            <person name="Zeng Q."/>
            <person name="Gargeya S."/>
            <person name="Fitzgerald M."/>
            <person name="Abouelleil A."/>
            <person name="Alvarado L."/>
            <person name="Berlin A.M."/>
            <person name="Chapman S.B."/>
            <person name="Dewar J."/>
            <person name="Goldberg J."/>
            <person name="Griggs A."/>
            <person name="Gujja S."/>
            <person name="Hansen M."/>
            <person name="Howarth C."/>
            <person name="Imamovic A."/>
            <person name="Larimer J."/>
            <person name="McCowan C."/>
            <person name="Murphy C."/>
            <person name="Pearson M."/>
            <person name="Priest M."/>
            <person name="Roberts A."/>
            <person name="Saif S."/>
            <person name="Shea T."/>
            <person name="Sykes S."/>
            <person name="Wortman J."/>
            <person name="Nusbaum C."/>
            <person name="Birren B."/>
        </authorList>
    </citation>
    <scope>NUCLEOTIDE SEQUENCE</scope>
    <source>
        <strain evidence="3">CBS 10117</strain>
    </source>
</reference>
<gene>
    <name evidence="2" type="ORF">I303_07131</name>
    <name evidence="3" type="ORF">I303_108545</name>
</gene>
<dbReference type="Proteomes" id="UP000078595">
    <property type="component" value="Chromosome 11"/>
</dbReference>
<proteinExistence type="predicted"/>
<dbReference type="EMBL" id="CP144540">
    <property type="protein sequence ID" value="WWC65923.1"/>
    <property type="molecule type" value="Genomic_DNA"/>
</dbReference>
<evidence type="ECO:0000313" key="3">
    <source>
        <dbReference type="EMBL" id="WWC65923.1"/>
    </source>
</evidence>
<feature type="region of interest" description="Disordered" evidence="1">
    <location>
        <begin position="135"/>
        <end position="171"/>
    </location>
</feature>
<evidence type="ECO:0000313" key="4">
    <source>
        <dbReference type="Proteomes" id="UP000078595"/>
    </source>
</evidence>
<keyword evidence="4" id="KW-1185">Reference proteome</keyword>
<feature type="compositionally biased region" description="Basic and acidic residues" evidence="1">
    <location>
        <begin position="135"/>
        <end position="145"/>
    </location>
</feature>
<accession>A0A1A5ZX44</accession>
<feature type="compositionally biased region" description="Basic residues" evidence="1">
    <location>
        <begin position="162"/>
        <end position="171"/>
    </location>
</feature>
<dbReference type="GeneID" id="28970830"/>
<dbReference type="KEGG" id="kdj:28970830"/>
<dbReference type="AlphaFoldDB" id="A0A1A5ZX44"/>
<organism evidence="2">
    <name type="scientific">Kwoniella dejecticola CBS 10117</name>
    <dbReference type="NCBI Taxonomy" id="1296121"/>
    <lineage>
        <taxon>Eukaryota</taxon>
        <taxon>Fungi</taxon>
        <taxon>Dikarya</taxon>
        <taxon>Basidiomycota</taxon>
        <taxon>Agaricomycotina</taxon>
        <taxon>Tremellomycetes</taxon>
        <taxon>Tremellales</taxon>
        <taxon>Cryptococcaceae</taxon>
        <taxon>Kwoniella</taxon>
    </lineage>
</organism>